<feature type="coiled-coil region" evidence="1">
    <location>
        <begin position="611"/>
        <end position="638"/>
    </location>
</feature>
<evidence type="ECO:0000256" key="1">
    <source>
        <dbReference type="SAM" id="Coils"/>
    </source>
</evidence>
<keyword evidence="4" id="KW-1185">Reference proteome</keyword>
<name>A0A1Q9EB71_SYMMI</name>
<feature type="region of interest" description="Disordered" evidence="2">
    <location>
        <begin position="1674"/>
        <end position="1736"/>
    </location>
</feature>
<protein>
    <submittedName>
        <fullName evidence="3">Uncharacterized protein</fullName>
    </submittedName>
</protein>
<feature type="region of interest" description="Disordered" evidence="2">
    <location>
        <begin position="362"/>
        <end position="394"/>
    </location>
</feature>
<proteinExistence type="predicted"/>
<sequence>MPAARRAYYTELSDQSLRKAAEDREARKQRQLEVPPQGSASSEVSCAAAESSLVEAGAGLSPLSLPASVTEQSVAVPYNPWTLAAAASTCANIPEIGEGIQKYFDKASGSSNDLELADPCLSCSPVSEDQLQSNWQSNLQKGKTWAEALNHFNMQSQRFSVPPASDKFPERVTYQSCCGCFCRTNSSPEDLVLFGRLLASFEDVIKCCGGGTAPSASMCDILLRFSFFSEEAEFPLRESYAWMTAMTARSGPHPCTQNFILMSVVQDSSLDCLKLRLDSKAAIQHELKWCSALLNSGPLHHFSEQEFAKHLLESLQECHATAIVITRLSFKDLDLCTVVVEGSWDAWDDLIVRAPGQQVVGEGAGDVPPTVADDAAIPASSDGLGSDSEILGQSETGKPFDLLAEVSEGGEVRKSGKGKGRGRGTSSELRRGLVAALPFDPAVQKDMEDEFQQFLTDEQVLLPDKPDISELEKTLRDPTVAASLDEDASQSILEAVAACRESVPDPGAVFEESDDGEIIEDNVDADQEEPAEPSEDVNLGAAGIGSVFSDNDADDGGAADDVNDVAEKLAAKSTEDLMKCYRELSTAGAEMQRALSVMRSLNKANAQVICMSQLVSAMQDTEATAETLEASIQESRDAGMSLPVSLDKMCLARLMMSYAAAAKWDELYATLQGDKLIKLFPDSPYGRMEFQYCSLKMCIVKFLNQEIHVVSPKPSEDGAADHVEVIGKEQKDKKDEEYKRAMSAKAMELTSQLADMLKRFQHSELWEQWNTQQSLTSFVDECSHLSLLVQTACEPETQLTSETADGLKTARQSLLNKKSKAVFLESLTLFPLGQFVQQSCNEILETHYRDLGFVSDLEACVQACSELKTYSSDTVVKGDAMDIHVPQMQKVVEVLQKWNMIELAASKHFKEAHASKLSLLDAKFDELAGALKVACSSKFRMLVSESLQPLLEKLTQGQMSMLEGSPALLEAVNKAKLWVPCNMSLLQKCLGSKSKPLVSSITHVREFLCKMAKVCPSIVAIIHVAQTGEGMNQCGSSRLLLPDLVQFMKAFRDEEDSLDSDSPSNRRIIASETSGFRKFIQFLASDEGGTESCADIVGEFHDDESDSMIDFVSVYQLYGSHIEQGWPAMEIDVATEGGAVSKLSVNSAAMCAAGALLPVAKMIVHTGGWLKTLNGMPASHQAFDKEMANPAQRFEGSIMKYLASREDEPGKLALCLVAASAAVACTNDEKARLFVRGCSAQIPKLLAKLVQKAANDFEATRGFLEKAFDAIVQRKDFQQAVENDKIEFDMSQQVCSDKSMQHCYTFLSFGFDHMQGMLKFVLAIAAAAGRCEFKDDEALRAVLADANVLIKTMKDFMNGGSSCTEGGVTVPIMASLVGDATVAQALVRPLKTRQGLVNKASTGVRKRGWKIHVHLTSRISAVLTGKPAAKTFFKTLFDADVCFSVVALHREPTSWIASMWVQISKMSSTNLQTWKSFLAAIAGAATPDEHGDSDLQLQLLNTLTAQFPDSVDAASYDYLKEVNCSIAAYVICNATLRRTGQSWVNCRDTLNGKSAKSKNTSPPHAAVDVTILARNFYLAKQAMNATACRKPWPDFTAGSEGAVIPSEPAVMEVAKQMPLVCEHMDGLFESQTAAWFARTAAQRPRRGSQPICTVDIARLEPTHWQLIGKLVRDCSTQEGPSTPGSAAFFPEVPPEDAGESPWEEDPVETNQAPGDLSGDEMSTDSEKKASRKGLGSLNAVGTKMPGMCWVGHVGEAEHFENVQEWGGSGVFFLTRGSYFKGFAFDDVWRNEGVYALHNLPDDEDTEPAVSIISVPLKAVQVADTVRAFRLHIRNEHFKEEGGSSDRGFYPASGSHFASYEVRESDSGFQFPAAPAAH</sequence>
<evidence type="ECO:0000256" key="2">
    <source>
        <dbReference type="SAM" id="MobiDB-lite"/>
    </source>
</evidence>
<feature type="region of interest" description="Disordered" evidence="2">
    <location>
        <begin position="1"/>
        <end position="41"/>
    </location>
</feature>
<reference evidence="3 4" key="1">
    <citation type="submission" date="2016-02" db="EMBL/GenBank/DDBJ databases">
        <title>Genome analysis of coral dinoflagellate symbionts highlights evolutionary adaptations to a symbiotic lifestyle.</title>
        <authorList>
            <person name="Aranda M."/>
            <person name="Li Y."/>
            <person name="Liew Y.J."/>
            <person name="Baumgarten S."/>
            <person name="Simakov O."/>
            <person name="Wilson M."/>
            <person name="Piel J."/>
            <person name="Ashoor H."/>
            <person name="Bougouffa S."/>
            <person name="Bajic V.B."/>
            <person name="Ryu T."/>
            <person name="Ravasi T."/>
            <person name="Bayer T."/>
            <person name="Micklem G."/>
            <person name="Kim H."/>
            <person name="Bhak J."/>
            <person name="Lajeunesse T.C."/>
            <person name="Voolstra C.R."/>
        </authorList>
    </citation>
    <scope>NUCLEOTIDE SEQUENCE [LARGE SCALE GENOMIC DNA]</scope>
    <source>
        <strain evidence="3 4">CCMP2467</strain>
    </source>
</reference>
<organism evidence="3 4">
    <name type="scientific">Symbiodinium microadriaticum</name>
    <name type="common">Dinoflagellate</name>
    <name type="synonym">Zooxanthella microadriatica</name>
    <dbReference type="NCBI Taxonomy" id="2951"/>
    <lineage>
        <taxon>Eukaryota</taxon>
        <taxon>Sar</taxon>
        <taxon>Alveolata</taxon>
        <taxon>Dinophyceae</taxon>
        <taxon>Suessiales</taxon>
        <taxon>Symbiodiniaceae</taxon>
        <taxon>Symbiodinium</taxon>
    </lineage>
</organism>
<evidence type="ECO:0000313" key="3">
    <source>
        <dbReference type="EMBL" id="OLQ04669.1"/>
    </source>
</evidence>
<feature type="compositionally biased region" description="Polar residues" evidence="2">
    <location>
        <begin position="1674"/>
        <end position="1684"/>
    </location>
</feature>
<feature type="region of interest" description="Disordered" evidence="2">
    <location>
        <begin position="526"/>
        <end position="560"/>
    </location>
</feature>
<gene>
    <name evidence="3" type="ORF">AK812_SmicGene12241</name>
</gene>
<dbReference type="OrthoDB" id="412471at2759"/>
<accession>A0A1Q9EB71</accession>
<comment type="caution">
    <text evidence="3">The sequence shown here is derived from an EMBL/GenBank/DDBJ whole genome shotgun (WGS) entry which is preliminary data.</text>
</comment>
<dbReference type="EMBL" id="LSRX01000204">
    <property type="protein sequence ID" value="OLQ04669.1"/>
    <property type="molecule type" value="Genomic_DNA"/>
</dbReference>
<dbReference type="Proteomes" id="UP000186817">
    <property type="component" value="Unassembled WGS sequence"/>
</dbReference>
<keyword evidence="1" id="KW-0175">Coiled coil</keyword>
<evidence type="ECO:0000313" key="4">
    <source>
        <dbReference type="Proteomes" id="UP000186817"/>
    </source>
</evidence>
<feature type="compositionally biased region" description="Acidic residues" evidence="2">
    <location>
        <begin position="526"/>
        <end position="535"/>
    </location>
</feature>
<feature type="compositionally biased region" description="Basic and acidic residues" evidence="2">
    <location>
        <begin position="16"/>
        <end position="31"/>
    </location>
</feature>
<feature type="compositionally biased region" description="Acidic residues" evidence="2">
    <location>
        <begin position="1693"/>
        <end position="1707"/>
    </location>
</feature>
<feature type="region of interest" description="Disordered" evidence="2">
    <location>
        <begin position="407"/>
        <end position="428"/>
    </location>
</feature>
<feature type="compositionally biased region" description="Acidic residues" evidence="2">
    <location>
        <begin position="551"/>
        <end position="560"/>
    </location>
</feature>